<keyword evidence="14" id="KW-1185">Reference proteome</keyword>
<dbReference type="OrthoDB" id="21825at2"/>
<dbReference type="Gene3D" id="2.60.120.330">
    <property type="entry name" value="B-lactam Antibiotic, Isopenicillin N Synthase, Chain"/>
    <property type="match status" value="1"/>
</dbReference>
<keyword evidence="11" id="KW-0408">Iron</keyword>
<evidence type="ECO:0000256" key="6">
    <source>
        <dbReference type="ARBA" id="ARBA00022666"/>
    </source>
</evidence>
<evidence type="ECO:0000313" key="14">
    <source>
        <dbReference type="Proteomes" id="UP000001989"/>
    </source>
</evidence>
<evidence type="ECO:0000256" key="2">
    <source>
        <dbReference type="ARBA" id="ARBA00004767"/>
    </source>
</evidence>
<sequence>MTARAADRSLLIRDFRGGGCFHPPRNRSISAAMTDIAEMTSVPSVSLATSHSDPDGFAQAIGRSFERFGFAVVADHGIPAELIARAEATARAFFALPEAVKRAYCVEGGAGQRGYTPFRVETAKDATEADLKEFWHVGRELPAGHRFAGEMPANIWPAEVEDFRQVTLELFDAFEATGRRILSAIARYLGLAPDVFDDAIEDGNSILRLLHYPPIGPDAPGIRAGAHEDINAITLLLGAEEGGLQLLDRDGRWLAVGIAPGELVVNIGDMLQRLTNRKLPSTSHRVMNPPPERRGFARYSMPFFLHFRPDYLIETLPQTIDAAHPNQFPEPITANDYLLQRLREIKLI</sequence>
<evidence type="ECO:0000256" key="7">
    <source>
        <dbReference type="ARBA" id="ARBA00031011"/>
    </source>
</evidence>
<dbReference type="GO" id="GO:0046872">
    <property type="term" value="F:metal ion binding"/>
    <property type="evidence" value="ECO:0007669"/>
    <property type="project" value="UniProtKB-KW"/>
</dbReference>
<dbReference type="Pfam" id="PF14226">
    <property type="entry name" value="DIOX_N"/>
    <property type="match status" value="1"/>
</dbReference>
<comment type="similarity">
    <text evidence="11">Belongs to the iron/ascorbate-dependent oxidoreductase family.</text>
</comment>
<dbReference type="InterPro" id="IPR026992">
    <property type="entry name" value="DIOX_N"/>
</dbReference>
<evidence type="ECO:0000256" key="8">
    <source>
        <dbReference type="ARBA" id="ARBA00031282"/>
    </source>
</evidence>
<comment type="cofactor">
    <cofactor evidence="1">
        <name>Fe(2+)</name>
        <dbReference type="ChEBI" id="CHEBI:29033"/>
    </cofactor>
</comment>
<dbReference type="PANTHER" id="PTHR47990">
    <property type="entry name" value="2-OXOGLUTARATE (2OG) AND FE(II)-DEPENDENT OXYGENASE SUPERFAMILY PROTEIN-RELATED"/>
    <property type="match status" value="1"/>
</dbReference>
<evidence type="ECO:0000256" key="9">
    <source>
        <dbReference type="ARBA" id="ARBA00047725"/>
    </source>
</evidence>
<dbReference type="Proteomes" id="UP000001989">
    <property type="component" value="Chromosome"/>
</dbReference>
<dbReference type="Pfam" id="PF03171">
    <property type="entry name" value="2OG-FeII_Oxy"/>
    <property type="match status" value="1"/>
</dbReference>
<comment type="pathway">
    <text evidence="2">Alkene biosynthesis; ethylene biosynthesis via 2-oxoglutarate.</text>
</comment>
<evidence type="ECO:0000256" key="11">
    <source>
        <dbReference type="RuleBase" id="RU003682"/>
    </source>
</evidence>
<proteinExistence type="inferred from homology"/>
<reference evidence="13 14" key="1">
    <citation type="journal article" date="2010" name="J. Bacteriol.">
        <title>Genome sequence of the dioxin-mineralizing bacterium Sphingomonas wittichii RW1.</title>
        <authorList>
            <person name="Miller T.R."/>
            <person name="Delcher A.L."/>
            <person name="Salzberg S.L."/>
            <person name="Saunders E."/>
            <person name="Detter J.C."/>
            <person name="Halden R.U."/>
        </authorList>
    </citation>
    <scope>NUCLEOTIDE SEQUENCE [LARGE SCALE GENOMIC DNA]</scope>
    <source>
        <strain evidence="14">DSM 6014 / CCUG 31198 / JCM 15750 / NBRC 105917 / EY 4224 / RW1</strain>
    </source>
</reference>
<protein>
    <recommendedName>
        <fullName evidence="5">2-oxoglutarate-dependent ethylene/succinate-forming enzyme</fullName>
        <ecNumber evidence="4">1.13.12.19</ecNumber>
        <ecNumber evidence="3">1.14.20.7</ecNumber>
    </recommendedName>
    <alternativeName>
        <fullName evidence="7">2-oxoglutarate dioxygenase (ethylene-forming)</fullName>
    </alternativeName>
    <alternativeName>
        <fullName evidence="8">2-oxoglutarate/L-arginine monooxygenase/decarboxylase (succinate-forming)</fullName>
    </alternativeName>
</protein>
<evidence type="ECO:0000256" key="1">
    <source>
        <dbReference type="ARBA" id="ARBA00001954"/>
    </source>
</evidence>
<evidence type="ECO:0000256" key="10">
    <source>
        <dbReference type="ARBA" id="ARBA00049359"/>
    </source>
</evidence>
<dbReference type="EMBL" id="CP000699">
    <property type="protein sequence ID" value="ABQ70117.1"/>
    <property type="molecule type" value="Genomic_DNA"/>
</dbReference>
<evidence type="ECO:0000256" key="3">
    <source>
        <dbReference type="ARBA" id="ARBA00012293"/>
    </source>
</evidence>
<organism evidence="13 14">
    <name type="scientific">Rhizorhabdus wittichii (strain DSM 6014 / CCUG 31198 / JCM 15750 / NBRC 105917 / EY 4224 / RW1)</name>
    <name type="common">Sphingomonas wittichii</name>
    <dbReference type="NCBI Taxonomy" id="392499"/>
    <lineage>
        <taxon>Bacteria</taxon>
        <taxon>Pseudomonadati</taxon>
        <taxon>Pseudomonadota</taxon>
        <taxon>Alphaproteobacteria</taxon>
        <taxon>Sphingomonadales</taxon>
        <taxon>Sphingomonadaceae</taxon>
        <taxon>Rhizorhabdus</taxon>
    </lineage>
</organism>
<dbReference type="SUPFAM" id="SSF51197">
    <property type="entry name" value="Clavaminate synthase-like"/>
    <property type="match status" value="1"/>
</dbReference>
<evidence type="ECO:0000256" key="5">
    <source>
        <dbReference type="ARBA" id="ARBA00019045"/>
    </source>
</evidence>
<dbReference type="AlphaFoldDB" id="A0A9J9HEQ2"/>
<comment type="catalytic activity">
    <reaction evidence="10">
        <text>L-arginine + 2-oxoglutarate + O2 = guanidine + L-glutamate 5-semialdehyde + succinate + CO2</text>
        <dbReference type="Rhea" id="RHEA:31535"/>
        <dbReference type="ChEBI" id="CHEBI:15379"/>
        <dbReference type="ChEBI" id="CHEBI:16526"/>
        <dbReference type="ChEBI" id="CHEBI:16810"/>
        <dbReference type="ChEBI" id="CHEBI:30031"/>
        <dbReference type="ChEBI" id="CHEBI:30087"/>
        <dbReference type="ChEBI" id="CHEBI:32682"/>
        <dbReference type="ChEBI" id="CHEBI:58066"/>
        <dbReference type="EC" id="1.14.20.7"/>
    </reaction>
</comment>
<dbReference type="GO" id="GO:0009693">
    <property type="term" value="P:ethylene biosynthetic process"/>
    <property type="evidence" value="ECO:0007669"/>
    <property type="project" value="UniProtKB-KW"/>
</dbReference>
<comment type="catalytic activity">
    <reaction evidence="9">
        <text>2-oxoglutarate + O2 + 2 H(+) = ethene + 3 CO2 + H2O</text>
        <dbReference type="Rhea" id="RHEA:31523"/>
        <dbReference type="ChEBI" id="CHEBI:15377"/>
        <dbReference type="ChEBI" id="CHEBI:15378"/>
        <dbReference type="ChEBI" id="CHEBI:15379"/>
        <dbReference type="ChEBI" id="CHEBI:16526"/>
        <dbReference type="ChEBI" id="CHEBI:16810"/>
        <dbReference type="ChEBI" id="CHEBI:18153"/>
        <dbReference type="EC" id="1.13.12.19"/>
    </reaction>
</comment>
<feature type="domain" description="Fe2OG dioxygenase" evidence="12">
    <location>
        <begin position="202"/>
        <end position="307"/>
    </location>
</feature>
<dbReference type="KEGG" id="swi:Swit_3772"/>
<dbReference type="EC" id="1.14.20.7" evidence="3"/>
<keyword evidence="11" id="KW-0479">Metal-binding</keyword>
<dbReference type="PROSITE" id="PS51471">
    <property type="entry name" value="FE2OG_OXY"/>
    <property type="match status" value="1"/>
</dbReference>
<dbReference type="PRINTS" id="PR00682">
    <property type="entry name" value="IPNSYNTHASE"/>
</dbReference>
<dbReference type="GO" id="GO:0102276">
    <property type="term" value="F:2-oxoglutarate oxygenase/decarboxylase (ethylene-forming) activity"/>
    <property type="evidence" value="ECO:0007669"/>
    <property type="project" value="UniProtKB-EC"/>
</dbReference>
<accession>A0A9J9HEQ2</accession>
<gene>
    <name evidence="13" type="ordered locus">Swit_3772</name>
</gene>
<evidence type="ECO:0000259" key="12">
    <source>
        <dbReference type="PROSITE" id="PS51471"/>
    </source>
</evidence>
<dbReference type="InterPro" id="IPR044861">
    <property type="entry name" value="IPNS-like_FE2OG_OXY"/>
</dbReference>
<keyword evidence="6" id="KW-0266">Ethylene biosynthesis</keyword>
<dbReference type="InterPro" id="IPR050231">
    <property type="entry name" value="Iron_ascorbate_oxido_reductase"/>
</dbReference>
<dbReference type="InterPro" id="IPR005123">
    <property type="entry name" value="Oxoglu/Fe-dep_dioxygenase_dom"/>
</dbReference>
<keyword evidence="11" id="KW-0560">Oxidoreductase</keyword>
<dbReference type="EC" id="1.13.12.19" evidence="4"/>
<dbReference type="InterPro" id="IPR027443">
    <property type="entry name" value="IPNS-like_sf"/>
</dbReference>
<evidence type="ECO:0000256" key="4">
    <source>
        <dbReference type="ARBA" id="ARBA00012531"/>
    </source>
</evidence>
<evidence type="ECO:0000313" key="13">
    <source>
        <dbReference type="EMBL" id="ABQ70117.1"/>
    </source>
</evidence>
<name>A0A9J9HEQ2_RHIWR</name>